<dbReference type="AlphaFoldDB" id="V7IKK2"/>
<dbReference type="HOGENOM" id="CLU_3226757_0_0_6"/>
<organism evidence="1 2">
    <name type="scientific">Salmonella enterica subsp. enterica serovar Cubana str. 76814</name>
    <dbReference type="NCBI Taxonomy" id="1192560"/>
    <lineage>
        <taxon>Bacteria</taxon>
        <taxon>Pseudomonadati</taxon>
        <taxon>Pseudomonadota</taxon>
        <taxon>Gammaproteobacteria</taxon>
        <taxon>Enterobacterales</taxon>
        <taxon>Enterobacteriaceae</taxon>
        <taxon>Salmonella</taxon>
    </lineage>
</organism>
<proteinExistence type="predicted"/>
<dbReference type="Proteomes" id="UP000018534">
    <property type="component" value="Unassembled WGS sequence"/>
</dbReference>
<accession>V7IKK2</accession>
<reference evidence="1 2" key="1">
    <citation type="journal article" date="2014" name="Genome Announc.">
        <title>Whole-Genome Sequencing of Salmonella enterica subsp. enterica Serovar Cubana Strains Isolated from Agricultural Sources.</title>
        <authorList>
            <person name="Benahmed F.H."/>
            <person name="Gopinath G.R."/>
            <person name="Wang H."/>
            <person name="Jean-Gilles Beaubrun J."/>
            <person name="Grim C."/>
            <person name="Cheng C.M."/>
            <person name="McClelland M."/>
            <person name="Ayers S."/>
            <person name="Abbott J."/>
            <person name="Desai P."/>
            <person name="Frye J.G."/>
            <person name="Weinstock G."/>
            <person name="Hammack T.S."/>
            <person name="Hanes D.E."/>
            <person name="Rasmussen M.A."/>
            <person name="Davidson M.K."/>
        </authorList>
    </citation>
    <scope>NUCLEOTIDE SEQUENCE [LARGE SCALE GENOMIC DNA]</scope>
    <source>
        <strain evidence="1">76814</strain>
    </source>
</reference>
<evidence type="ECO:0000313" key="1">
    <source>
        <dbReference type="EMBL" id="ETA85791.1"/>
    </source>
</evidence>
<comment type="caution">
    <text evidence="1">The sequence shown here is derived from an EMBL/GenBank/DDBJ whole genome shotgun (WGS) entry which is preliminary data.</text>
</comment>
<evidence type="ECO:0000313" key="2">
    <source>
        <dbReference type="Proteomes" id="UP000018534"/>
    </source>
</evidence>
<name>V7IKK2_SALET</name>
<sequence>GTARHQIKQKAQSKDWAFCFICGLPDGGSALSSLQGRADPPSI</sequence>
<dbReference type="EMBL" id="AZGR01000121">
    <property type="protein sequence ID" value="ETA85791.1"/>
    <property type="molecule type" value="Genomic_DNA"/>
</dbReference>
<gene>
    <name evidence="1" type="ORF">A628_04228</name>
</gene>
<protein>
    <submittedName>
        <fullName evidence="1">Uncharacterized protein</fullName>
    </submittedName>
</protein>
<feature type="non-terminal residue" evidence="1">
    <location>
        <position position="1"/>
    </location>
</feature>